<keyword evidence="7" id="KW-1185">Reference proteome</keyword>
<gene>
    <name evidence="6" type="ORF">EUB48_09520</name>
</gene>
<evidence type="ECO:0000256" key="1">
    <source>
        <dbReference type="ARBA" id="ARBA00022729"/>
    </source>
</evidence>
<dbReference type="OrthoDB" id="8550040at2"/>
<dbReference type="SUPFAM" id="SSF141488">
    <property type="entry name" value="YdhA-like"/>
    <property type="match status" value="1"/>
</dbReference>
<proteinExistence type="predicted"/>
<dbReference type="Proteomes" id="UP000316798">
    <property type="component" value="Chromosome"/>
</dbReference>
<accession>A0A515DH42</accession>
<keyword evidence="4" id="KW-0449">Lipoprotein</keyword>
<dbReference type="Gene3D" id="2.40.128.200">
    <property type="match status" value="1"/>
</dbReference>
<keyword evidence="1" id="KW-0732">Signal</keyword>
<organism evidence="6 7">
    <name type="scientific">Rhodoferax sediminis</name>
    <dbReference type="NCBI Taxonomy" id="2509614"/>
    <lineage>
        <taxon>Bacteria</taxon>
        <taxon>Pseudomonadati</taxon>
        <taxon>Pseudomonadota</taxon>
        <taxon>Betaproteobacteria</taxon>
        <taxon>Burkholderiales</taxon>
        <taxon>Comamonadaceae</taxon>
        <taxon>Rhodoferax</taxon>
    </lineage>
</organism>
<evidence type="ECO:0000313" key="7">
    <source>
        <dbReference type="Proteomes" id="UP000316798"/>
    </source>
</evidence>
<dbReference type="EMBL" id="CP035503">
    <property type="protein sequence ID" value="QDL39733.1"/>
    <property type="molecule type" value="Genomic_DNA"/>
</dbReference>
<evidence type="ECO:0000259" key="5">
    <source>
        <dbReference type="Pfam" id="PF09864"/>
    </source>
</evidence>
<sequence length="113" mass="11594">MAATLAGCATPGVHQGTGQAATVIASFVYRCESGRIIEAAYRADGTAAVRYAEQTHLMHVAVSGSGARYVGDGLEWWTKGTGAGAPGTLLRHSADDTTGAVIESCVQKQGRSP</sequence>
<evidence type="ECO:0000313" key="6">
    <source>
        <dbReference type="EMBL" id="QDL39733.1"/>
    </source>
</evidence>
<name>A0A515DH42_9BURK</name>
<dbReference type="Pfam" id="PF09864">
    <property type="entry name" value="MliC"/>
    <property type="match status" value="1"/>
</dbReference>
<keyword evidence="2" id="KW-0472">Membrane</keyword>
<evidence type="ECO:0000256" key="3">
    <source>
        <dbReference type="ARBA" id="ARBA00023139"/>
    </source>
</evidence>
<feature type="domain" description="C-type lysozyme inhibitor" evidence="5">
    <location>
        <begin position="29"/>
        <end position="83"/>
    </location>
</feature>
<dbReference type="KEGG" id="rhf:EUB48_09520"/>
<dbReference type="InterPro" id="IPR036328">
    <property type="entry name" value="MliC_sf"/>
</dbReference>
<dbReference type="InterPro" id="IPR018660">
    <property type="entry name" value="MliC"/>
</dbReference>
<evidence type="ECO:0000256" key="4">
    <source>
        <dbReference type="ARBA" id="ARBA00023288"/>
    </source>
</evidence>
<reference evidence="6 7" key="1">
    <citation type="submission" date="2019-01" db="EMBL/GenBank/DDBJ databases">
        <title>Genomic insights into a novel species Rhodoferax sp.</title>
        <authorList>
            <person name="Jin L."/>
        </authorList>
    </citation>
    <scope>NUCLEOTIDE SEQUENCE [LARGE SCALE GENOMIC DNA]</scope>
    <source>
        <strain evidence="6 7">CHu59-6-5</strain>
    </source>
</reference>
<keyword evidence="3" id="KW-0564">Palmitate</keyword>
<dbReference type="AlphaFoldDB" id="A0A515DH42"/>
<protein>
    <recommendedName>
        <fullName evidence="5">C-type lysozyme inhibitor domain-containing protein</fullName>
    </recommendedName>
</protein>
<evidence type="ECO:0000256" key="2">
    <source>
        <dbReference type="ARBA" id="ARBA00023136"/>
    </source>
</evidence>